<dbReference type="Proteomes" id="UP000473278">
    <property type="component" value="Unassembled WGS sequence"/>
</dbReference>
<dbReference type="AlphaFoldDB" id="A0A6M1SL74"/>
<name>A0A6M1SL74_9BACT</name>
<dbReference type="EMBL" id="JAALLT010000002">
    <property type="protein sequence ID" value="NGP76071.1"/>
    <property type="molecule type" value="Genomic_DNA"/>
</dbReference>
<protein>
    <recommendedName>
        <fullName evidence="7">Regulator of microtubule dynamics protein 1</fullName>
    </recommendedName>
    <alternativeName>
        <fullName evidence="8">Protein FAM82B</fullName>
    </alternativeName>
</protein>
<dbReference type="SUPFAM" id="SSF48452">
    <property type="entry name" value="TPR-like"/>
    <property type="match status" value="1"/>
</dbReference>
<dbReference type="PANTHER" id="PTHR16056:SF16">
    <property type="entry name" value="REGULATOR OF MICROTUBULE DYNAMICS PROTEIN 1"/>
    <property type="match status" value="1"/>
</dbReference>
<dbReference type="InterPro" id="IPR019734">
    <property type="entry name" value="TPR_rpt"/>
</dbReference>
<keyword evidence="4" id="KW-0677">Repeat</keyword>
<keyword evidence="6" id="KW-0206">Cytoskeleton</keyword>
<dbReference type="GO" id="GO:0008017">
    <property type="term" value="F:microtubule binding"/>
    <property type="evidence" value="ECO:0007669"/>
    <property type="project" value="TreeGrafter"/>
</dbReference>
<comment type="subcellular location">
    <subcellularLocation>
        <location evidence="1">Cytoplasm</location>
        <location evidence="1">Cytoskeleton</location>
    </subcellularLocation>
</comment>
<sequence>MFVYPGELLAQQGNGNATISLEEEADSLYDAFEEKEALNAYEKILNRDPENYRALWRTSFLYSRIGNRKKEKDTQKEFYNKAQDLAQKALQVDSTDAESHFVMSVAMGRKALIASARDRVAASRDIKKHVDRALAYDSTHAGAWHVLGRWHFKVANLNFVERLAANTLFGGIPGDASNETAAKAIRRAIELNDNYVLYYHDLAMVFDEMGKKKEAINACQSALNLENLTPDDIRLKNECRNWIEDWKS</sequence>
<evidence type="ECO:0000256" key="2">
    <source>
        <dbReference type="ARBA" id="ARBA00011375"/>
    </source>
</evidence>
<dbReference type="GO" id="GO:0005876">
    <property type="term" value="C:spindle microtubule"/>
    <property type="evidence" value="ECO:0007669"/>
    <property type="project" value="TreeGrafter"/>
</dbReference>
<dbReference type="Pfam" id="PF21033">
    <property type="entry name" value="RMD1-3"/>
    <property type="match status" value="1"/>
</dbReference>
<proteinExistence type="predicted"/>
<dbReference type="InterPro" id="IPR049039">
    <property type="entry name" value="RMD1-3_a_helical_rpt"/>
</dbReference>
<dbReference type="GO" id="GO:0097431">
    <property type="term" value="C:mitotic spindle pole"/>
    <property type="evidence" value="ECO:0007669"/>
    <property type="project" value="TreeGrafter"/>
</dbReference>
<keyword evidence="5" id="KW-0802">TPR repeat</keyword>
<gene>
    <name evidence="9" type="ORF">G3570_05480</name>
</gene>
<evidence type="ECO:0000256" key="1">
    <source>
        <dbReference type="ARBA" id="ARBA00004245"/>
    </source>
</evidence>
<evidence type="ECO:0000313" key="9">
    <source>
        <dbReference type="EMBL" id="NGP76071.1"/>
    </source>
</evidence>
<organism evidence="9 10">
    <name type="scientific">Halalkalibaculum roseum</name>
    <dbReference type="NCBI Taxonomy" id="2709311"/>
    <lineage>
        <taxon>Bacteria</taxon>
        <taxon>Pseudomonadati</taxon>
        <taxon>Balneolota</taxon>
        <taxon>Balneolia</taxon>
        <taxon>Balneolales</taxon>
        <taxon>Balneolaceae</taxon>
        <taxon>Halalkalibaculum</taxon>
    </lineage>
</organism>
<evidence type="ECO:0000313" key="10">
    <source>
        <dbReference type="Proteomes" id="UP000473278"/>
    </source>
</evidence>
<dbReference type="GO" id="GO:0005737">
    <property type="term" value="C:cytoplasm"/>
    <property type="evidence" value="ECO:0007669"/>
    <property type="project" value="TreeGrafter"/>
</dbReference>
<keyword evidence="3" id="KW-0963">Cytoplasm</keyword>
<dbReference type="Gene3D" id="1.25.40.10">
    <property type="entry name" value="Tetratricopeptide repeat domain"/>
    <property type="match status" value="1"/>
</dbReference>
<dbReference type="InterPro" id="IPR011990">
    <property type="entry name" value="TPR-like_helical_dom_sf"/>
</dbReference>
<accession>A0A6M1SL74</accession>
<dbReference type="SMART" id="SM00028">
    <property type="entry name" value="TPR"/>
    <property type="match status" value="2"/>
</dbReference>
<reference evidence="9 10" key="1">
    <citation type="submission" date="2020-02" db="EMBL/GenBank/DDBJ databases">
        <title>Balneolaceae bacterium YR4-1, complete genome.</title>
        <authorList>
            <person name="Li Y."/>
            <person name="Wu S."/>
        </authorList>
    </citation>
    <scope>NUCLEOTIDE SEQUENCE [LARGE SCALE GENOMIC DNA]</scope>
    <source>
        <strain evidence="9 10">YR4-1</strain>
    </source>
</reference>
<dbReference type="PANTHER" id="PTHR16056">
    <property type="entry name" value="REGULATOR OF MICROTUBULE DYNAMICS PROTEIN"/>
    <property type="match status" value="1"/>
</dbReference>
<evidence type="ECO:0000256" key="5">
    <source>
        <dbReference type="ARBA" id="ARBA00022803"/>
    </source>
</evidence>
<evidence type="ECO:0000256" key="8">
    <source>
        <dbReference type="ARBA" id="ARBA00041958"/>
    </source>
</evidence>
<evidence type="ECO:0000256" key="6">
    <source>
        <dbReference type="ARBA" id="ARBA00023212"/>
    </source>
</evidence>
<keyword evidence="10" id="KW-1185">Reference proteome</keyword>
<evidence type="ECO:0000256" key="7">
    <source>
        <dbReference type="ARBA" id="ARBA00039966"/>
    </source>
</evidence>
<comment type="subunit">
    <text evidence="2">Interacts with microtubules.</text>
</comment>
<evidence type="ECO:0000256" key="4">
    <source>
        <dbReference type="ARBA" id="ARBA00022737"/>
    </source>
</evidence>
<evidence type="ECO:0000256" key="3">
    <source>
        <dbReference type="ARBA" id="ARBA00022490"/>
    </source>
</evidence>
<comment type="caution">
    <text evidence="9">The sequence shown here is derived from an EMBL/GenBank/DDBJ whole genome shotgun (WGS) entry which is preliminary data.</text>
</comment>